<gene>
    <name evidence="3" type="ORF">SAMN05421881_101218</name>
</gene>
<dbReference type="PANTHER" id="PTHR38036">
    <property type="entry name" value="UPF0250 PROTEIN YBED"/>
    <property type="match status" value="1"/>
</dbReference>
<dbReference type="RefSeq" id="WP_090412580.1">
    <property type="nucleotide sequence ID" value="NZ_FNOY01000012.1"/>
</dbReference>
<evidence type="ECO:0000313" key="3">
    <source>
        <dbReference type="EMBL" id="SDX91308.1"/>
    </source>
</evidence>
<dbReference type="InterPro" id="IPR007454">
    <property type="entry name" value="UPF0250_YbeD-like"/>
</dbReference>
<evidence type="ECO:0000256" key="2">
    <source>
        <dbReference type="HAMAP-Rule" id="MF_00659"/>
    </source>
</evidence>
<dbReference type="EMBL" id="FNOY01000012">
    <property type="protein sequence ID" value="SDX91308.1"/>
    <property type="molecule type" value="Genomic_DNA"/>
</dbReference>
<sequence length="88" mass="9880">MTEESSLIEYPCDFPIKIMGKSHQGFTQEILTIVKTHAPDFDDTTVEVRTSRNGAYLSLTCIICATSRPQLDALYQALHDHPLVVMLL</sequence>
<organism evidence="3 4">
    <name type="scientific">Nitrosomonas halophila</name>
    <dbReference type="NCBI Taxonomy" id="44576"/>
    <lineage>
        <taxon>Bacteria</taxon>
        <taxon>Pseudomonadati</taxon>
        <taxon>Pseudomonadota</taxon>
        <taxon>Betaproteobacteria</taxon>
        <taxon>Nitrosomonadales</taxon>
        <taxon>Nitrosomonadaceae</taxon>
        <taxon>Nitrosomonas</taxon>
    </lineage>
</organism>
<dbReference type="HAMAP" id="MF_00659">
    <property type="entry name" value="UPF0250"/>
    <property type="match status" value="1"/>
</dbReference>
<dbReference type="OrthoDB" id="9793424at2"/>
<evidence type="ECO:0000313" key="4">
    <source>
        <dbReference type="Proteomes" id="UP000198640"/>
    </source>
</evidence>
<dbReference type="GO" id="GO:0005829">
    <property type="term" value="C:cytosol"/>
    <property type="evidence" value="ECO:0007669"/>
    <property type="project" value="TreeGrafter"/>
</dbReference>
<comment type="similarity">
    <text evidence="1 2">Belongs to the UPF0250 family.</text>
</comment>
<accession>A0A1H3FLS3</accession>
<proteinExistence type="inferred from homology"/>
<reference evidence="3 4" key="1">
    <citation type="submission" date="2016-10" db="EMBL/GenBank/DDBJ databases">
        <authorList>
            <person name="de Groot N.N."/>
        </authorList>
    </citation>
    <scope>NUCLEOTIDE SEQUENCE [LARGE SCALE GENOMIC DNA]</scope>
    <source>
        <strain evidence="3 4">Nm1</strain>
    </source>
</reference>
<evidence type="ECO:0000256" key="1">
    <source>
        <dbReference type="ARBA" id="ARBA00008460"/>
    </source>
</evidence>
<dbReference type="Pfam" id="PF04359">
    <property type="entry name" value="DUF493"/>
    <property type="match status" value="1"/>
</dbReference>
<dbReference type="STRING" id="44576.SAMN05421881_101218"/>
<keyword evidence="4" id="KW-1185">Reference proteome</keyword>
<dbReference type="AlphaFoldDB" id="A0A1H3FLS3"/>
<protein>
    <recommendedName>
        <fullName evidence="2">UPF0250 protein SAMN05421881_101218</fullName>
    </recommendedName>
</protein>
<dbReference type="SUPFAM" id="SSF117991">
    <property type="entry name" value="YbeD/HP0495-like"/>
    <property type="match status" value="1"/>
</dbReference>
<dbReference type="InterPro" id="IPR027471">
    <property type="entry name" value="YbeD-like_sf"/>
</dbReference>
<dbReference type="PANTHER" id="PTHR38036:SF1">
    <property type="entry name" value="UPF0250 PROTEIN YBED"/>
    <property type="match status" value="1"/>
</dbReference>
<name>A0A1H3FLS3_9PROT</name>
<dbReference type="Gene3D" id="3.30.70.260">
    <property type="match status" value="1"/>
</dbReference>
<dbReference type="Proteomes" id="UP000198640">
    <property type="component" value="Unassembled WGS sequence"/>
</dbReference>